<feature type="compositionally biased region" description="Basic and acidic residues" evidence="1">
    <location>
        <begin position="550"/>
        <end position="559"/>
    </location>
</feature>
<evidence type="ECO:0000256" key="1">
    <source>
        <dbReference type="SAM" id="MobiDB-lite"/>
    </source>
</evidence>
<feature type="compositionally biased region" description="Low complexity" evidence="1">
    <location>
        <begin position="412"/>
        <end position="431"/>
    </location>
</feature>
<dbReference type="InterPro" id="IPR043128">
    <property type="entry name" value="Rev_trsase/Diguanyl_cyclase"/>
</dbReference>
<accession>A0ABS8PCS2</accession>
<gene>
    <name evidence="3" type="ORF">LQ327_22190</name>
</gene>
<protein>
    <recommendedName>
        <fullName evidence="2">DICT domain-containing protein</fullName>
    </recommendedName>
</protein>
<evidence type="ECO:0000259" key="2">
    <source>
        <dbReference type="Pfam" id="PF10069"/>
    </source>
</evidence>
<evidence type="ECO:0000313" key="3">
    <source>
        <dbReference type="EMBL" id="MCD2196086.1"/>
    </source>
</evidence>
<feature type="compositionally biased region" description="Basic and acidic residues" evidence="1">
    <location>
        <begin position="432"/>
        <end position="454"/>
    </location>
</feature>
<organism evidence="3 4">
    <name type="scientific">Actinomycetospora endophytica</name>
    <dbReference type="NCBI Taxonomy" id="2291215"/>
    <lineage>
        <taxon>Bacteria</taxon>
        <taxon>Bacillati</taxon>
        <taxon>Actinomycetota</taxon>
        <taxon>Actinomycetes</taxon>
        <taxon>Pseudonocardiales</taxon>
        <taxon>Pseudonocardiaceae</taxon>
        <taxon>Actinomycetospora</taxon>
    </lineage>
</organism>
<dbReference type="Proteomes" id="UP001199469">
    <property type="component" value="Unassembled WGS sequence"/>
</dbReference>
<sequence>MAGSTTITPGPDDEALRSPDVPGPASKRSLVAISHAIESAVLQGPRDEPTVVVALFQRLAYFSRERAVYERLARSGVRVVVGFSDGEAHEVGDGVECVTLDPQEPLADEWTVIAVGPDAGAFLVATDTGEIDPTEYTLEAGRWFMGRWGYSRVQAANELARMRIALGERLRPDTVRAIDDLLARIMPAGGAAAASRGTGGEQWATASLQRMTARMHHARAGSRLLRAQLADAQAAAEARAEAKVEQESGLPTPEFLARWAGTDGRASALPIGLAVFDIAGLDDAEHRHSRRTVYHAARQTAAALTEPLGPVDAAVRLSTREFALVVPGASSAHLTRLAAAAAEQLELFSEGYPHVDLSARVATTVTVARPLPLDDLHLALGHPAHSDRKPTTLFGDEITLADSSALARIAAGSGESSGERSSSQESSSGRWFRSEASTRLDTVRLPRLRVDGAPRSDGGSAAAAESGVAEPWAAETGAAETGAAASAATPGERDSAAPSWAATPTPPEGLPSSDSEDGSAGATSAPDLSRPVFDLRGLPAPAESLPQRAPRPDPADGGRRNGHAHSDGTAAS</sequence>
<dbReference type="RefSeq" id="WP_230737943.1">
    <property type="nucleotide sequence ID" value="NZ_JAJNDB010000005.1"/>
</dbReference>
<dbReference type="Gene3D" id="3.30.70.270">
    <property type="match status" value="1"/>
</dbReference>
<proteinExistence type="predicted"/>
<dbReference type="EMBL" id="JAJNDB010000005">
    <property type="protein sequence ID" value="MCD2196086.1"/>
    <property type="molecule type" value="Genomic_DNA"/>
</dbReference>
<dbReference type="Pfam" id="PF10069">
    <property type="entry name" value="DICT"/>
    <property type="match status" value="1"/>
</dbReference>
<evidence type="ECO:0000313" key="4">
    <source>
        <dbReference type="Proteomes" id="UP001199469"/>
    </source>
</evidence>
<name>A0ABS8PCS2_9PSEU</name>
<reference evidence="3 4" key="1">
    <citation type="submission" date="2021-11" db="EMBL/GenBank/DDBJ databases">
        <title>Draft genome sequence of Actinomycetospora sp. SF1 isolated from the rhizosphere soil.</title>
        <authorList>
            <person name="Duangmal K."/>
            <person name="Chantavorakit T."/>
        </authorList>
    </citation>
    <scope>NUCLEOTIDE SEQUENCE [LARGE SCALE GENOMIC DNA]</scope>
    <source>
        <strain evidence="3 4">TBRC 5722</strain>
    </source>
</reference>
<keyword evidence="4" id="KW-1185">Reference proteome</keyword>
<feature type="region of interest" description="Disordered" evidence="1">
    <location>
        <begin position="1"/>
        <end position="23"/>
    </location>
</feature>
<feature type="compositionally biased region" description="Low complexity" evidence="1">
    <location>
        <begin position="456"/>
        <end position="503"/>
    </location>
</feature>
<dbReference type="InterPro" id="IPR019278">
    <property type="entry name" value="DICT_dom"/>
</dbReference>
<feature type="domain" description="DICT" evidence="2">
    <location>
        <begin position="19"/>
        <end position="126"/>
    </location>
</feature>
<comment type="caution">
    <text evidence="3">The sequence shown here is derived from an EMBL/GenBank/DDBJ whole genome shotgun (WGS) entry which is preliminary data.</text>
</comment>
<feature type="region of interest" description="Disordered" evidence="1">
    <location>
        <begin position="410"/>
        <end position="572"/>
    </location>
</feature>